<keyword evidence="1" id="KW-0812">Transmembrane</keyword>
<sequence length="139" mass="15344">MNKAGIILKNERGDITGTSVLIIMAVIIILSFALVDIFGYLRTHDKLSSATDDTLDLAQAQNGFDAQLRNQFYDLAEKFGLERSKIQVQGTPGPVQRGEIIEIRAHTTYTCVALRPLGRELVWDVNASSSGLARLLIRN</sequence>
<keyword evidence="3" id="KW-1185">Reference proteome</keyword>
<accession>A0ABN8UBB4</accession>
<dbReference type="EMBL" id="CALYLO010000010">
    <property type="protein sequence ID" value="CAH8248447.1"/>
    <property type="molecule type" value="Genomic_DNA"/>
</dbReference>
<comment type="caution">
    <text evidence="2">The sequence shown here is derived from an EMBL/GenBank/DDBJ whole genome shotgun (WGS) entry which is preliminary data.</text>
</comment>
<protein>
    <submittedName>
        <fullName evidence="2">DUF4320 family protein</fullName>
    </submittedName>
</protein>
<keyword evidence="1" id="KW-0472">Membrane</keyword>
<proteinExistence type="predicted"/>
<dbReference type="Pfam" id="PF14208">
    <property type="entry name" value="DUF4320"/>
    <property type="match status" value="1"/>
</dbReference>
<dbReference type="Proteomes" id="UP001154322">
    <property type="component" value="Unassembled WGS sequence"/>
</dbReference>
<name>A0ABN8UBB4_9BACL</name>
<evidence type="ECO:0000313" key="2">
    <source>
        <dbReference type="EMBL" id="CAH8248447.1"/>
    </source>
</evidence>
<organism evidence="2 3">
    <name type="scientific">Paenibacillus melissococcoides</name>
    <dbReference type="NCBI Taxonomy" id="2912268"/>
    <lineage>
        <taxon>Bacteria</taxon>
        <taxon>Bacillati</taxon>
        <taxon>Bacillota</taxon>
        <taxon>Bacilli</taxon>
        <taxon>Bacillales</taxon>
        <taxon>Paenibacillaceae</taxon>
        <taxon>Paenibacillus</taxon>
    </lineage>
</organism>
<gene>
    <name evidence="2" type="ORF">WJ0W_007115</name>
</gene>
<dbReference type="RefSeq" id="WP_261945443.1">
    <property type="nucleotide sequence ID" value="NZ_CALYLO010000010.1"/>
</dbReference>
<keyword evidence="1" id="KW-1133">Transmembrane helix</keyword>
<dbReference type="InterPro" id="IPR025469">
    <property type="entry name" value="DUF4320"/>
</dbReference>
<feature type="transmembrane region" description="Helical" evidence="1">
    <location>
        <begin position="20"/>
        <end position="41"/>
    </location>
</feature>
<evidence type="ECO:0000313" key="3">
    <source>
        <dbReference type="Proteomes" id="UP001154322"/>
    </source>
</evidence>
<evidence type="ECO:0000256" key="1">
    <source>
        <dbReference type="SAM" id="Phobius"/>
    </source>
</evidence>
<reference evidence="2" key="1">
    <citation type="submission" date="2022-06" db="EMBL/GenBank/DDBJ databases">
        <authorList>
            <person name="Dietemann V."/>
            <person name="Ory F."/>
            <person name="Dainat B."/>
            <person name="Oberhansli S."/>
        </authorList>
    </citation>
    <scope>NUCLEOTIDE SEQUENCE</scope>
    <source>
        <strain evidence="2">Ena-SAMPLE-TAB-26-04-2022-14:26:32:270-5432</strain>
    </source>
</reference>